<comment type="caution">
    <text evidence="2">The sequence shown here is derived from an EMBL/GenBank/DDBJ whole genome shotgun (WGS) entry which is preliminary data.</text>
</comment>
<accession>A0A1B7Y169</accession>
<dbReference type="KEGG" id="chig:CH63R_09867"/>
<feature type="compositionally biased region" description="Polar residues" evidence="1">
    <location>
        <begin position="12"/>
        <end position="25"/>
    </location>
</feature>
<reference evidence="3" key="1">
    <citation type="journal article" date="2017" name="BMC Genomics">
        <title>Gapless genome assembly of Colletotrichum higginsianum reveals chromosome structure and association of transposable elements with secondary metabolite gene clusters.</title>
        <authorList>
            <person name="Dallery J.-F."/>
            <person name="Lapalu N."/>
            <person name="Zampounis A."/>
            <person name="Pigne S."/>
            <person name="Luyten I."/>
            <person name="Amselem J."/>
            <person name="Wittenberg A.H.J."/>
            <person name="Zhou S."/>
            <person name="de Queiroz M.V."/>
            <person name="Robin G.P."/>
            <person name="Auger A."/>
            <person name="Hainaut M."/>
            <person name="Henrissat B."/>
            <person name="Kim K.-T."/>
            <person name="Lee Y.-H."/>
            <person name="Lespinet O."/>
            <person name="Schwartz D.C."/>
            <person name="Thon M.R."/>
            <person name="O'Connell R.J."/>
        </authorList>
    </citation>
    <scope>NUCLEOTIDE SEQUENCE [LARGE SCALE GENOMIC DNA]</scope>
    <source>
        <strain evidence="3">IMI 349063</strain>
    </source>
</reference>
<feature type="region of interest" description="Disordered" evidence="1">
    <location>
        <begin position="108"/>
        <end position="144"/>
    </location>
</feature>
<feature type="compositionally biased region" description="Acidic residues" evidence="1">
    <location>
        <begin position="119"/>
        <end position="130"/>
    </location>
</feature>
<proteinExistence type="predicted"/>
<dbReference type="VEuPathDB" id="FungiDB:CH63R_09867"/>
<feature type="compositionally biased region" description="Polar residues" evidence="1">
    <location>
        <begin position="131"/>
        <end position="144"/>
    </location>
</feature>
<feature type="compositionally biased region" description="Polar residues" evidence="1">
    <location>
        <begin position="382"/>
        <end position="392"/>
    </location>
</feature>
<evidence type="ECO:0000313" key="2">
    <source>
        <dbReference type="EMBL" id="OBR05747.1"/>
    </source>
</evidence>
<evidence type="ECO:0000313" key="3">
    <source>
        <dbReference type="Proteomes" id="UP000092177"/>
    </source>
</evidence>
<sequence length="405" mass="43617">MAGDARRKGGVYSTNPNTVRTRQSLNSLPPKTKELRRTTFLEYRSLRTCCITRSKKSDYIRSQSRDEKLAMLREACRSTLANRQKKGTELMGTDVDEFTARFHDKALLAQGGSPNSDPVPDESDTNDSDGTEISSANDQDFDPNTLTGLQMANNAQMAQVTTAPSPLGFNIANRVQMAQATDAPGPAGFADFAGNNNDLGLNEQAVMTYNGVVASDPAVQFGQADFANYQDGSLYPAPAARPSPAGFAINHDGGVYSAPADNQFGPANFANFYDESFNPALATPDDFVNGDESSVYPPPPSAPPSPGFADYRDPGIMAVEQEPTKRHQETPNGFVAPPSVAIVSTLASYETSFEHRLRHSEILAEVGGPVPTFISRTWTRGPRATNNLSWADNSGREAGLPDHEA</sequence>
<feature type="region of interest" description="Disordered" evidence="1">
    <location>
        <begin position="1"/>
        <end position="25"/>
    </location>
</feature>
<gene>
    <name evidence="2" type="ORF">CH63R_09867</name>
</gene>
<dbReference type="Proteomes" id="UP000092177">
    <property type="component" value="Unassembled WGS sequence"/>
</dbReference>
<dbReference type="EMBL" id="LTAN01000007">
    <property type="protein sequence ID" value="OBR05747.1"/>
    <property type="molecule type" value="Genomic_DNA"/>
</dbReference>
<protein>
    <submittedName>
        <fullName evidence="2">Uncharacterized protein</fullName>
    </submittedName>
</protein>
<name>A0A1B7Y169_COLHI</name>
<dbReference type="AlphaFoldDB" id="A0A1B7Y169"/>
<keyword evidence="3" id="KW-1185">Reference proteome</keyword>
<feature type="region of interest" description="Disordered" evidence="1">
    <location>
        <begin position="382"/>
        <end position="405"/>
    </location>
</feature>
<dbReference type="GeneID" id="28868948"/>
<dbReference type="RefSeq" id="XP_018154265.1">
    <property type="nucleotide sequence ID" value="XM_018304841.1"/>
</dbReference>
<organism evidence="2 3">
    <name type="scientific">Colletotrichum higginsianum (strain IMI 349063)</name>
    <name type="common">Crucifer anthracnose fungus</name>
    <dbReference type="NCBI Taxonomy" id="759273"/>
    <lineage>
        <taxon>Eukaryota</taxon>
        <taxon>Fungi</taxon>
        <taxon>Dikarya</taxon>
        <taxon>Ascomycota</taxon>
        <taxon>Pezizomycotina</taxon>
        <taxon>Sordariomycetes</taxon>
        <taxon>Hypocreomycetidae</taxon>
        <taxon>Glomerellales</taxon>
        <taxon>Glomerellaceae</taxon>
        <taxon>Colletotrichum</taxon>
        <taxon>Colletotrichum destructivum species complex</taxon>
    </lineage>
</organism>
<dbReference type="OrthoDB" id="4823714at2759"/>
<evidence type="ECO:0000256" key="1">
    <source>
        <dbReference type="SAM" id="MobiDB-lite"/>
    </source>
</evidence>